<dbReference type="HOGENOM" id="CLU_3428405_0_0_4"/>
<dbReference type="EMBL" id="CTRI01000030">
    <property type="protein sequence ID" value="CQR38693.1"/>
    <property type="molecule type" value="Genomic_DNA"/>
</dbReference>
<evidence type="ECO:0000313" key="2">
    <source>
        <dbReference type="EMBL" id="CAZ89131.1"/>
    </source>
</evidence>
<evidence type="ECO:0000256" key="1">
    <source>
        <dbReference type="SAM" id="MobiDB-lite"/>
    </source>
</evidence>
<reference evidence="2" key="3">
    <citation type="submission" date="2010-07" db="EMBL/GenBank/DDBJ databases">
        <authorList>
            <person name="Genoscope - CEA"/>
        </authorList>
    </citation>
    <scope>NUCLEOTIDE SEQUENCE</scope>
    <source>
        <strain evidence="2">3As</strain>
    </source>
</reference>
<sequence length="20" mass="2199">MSVLHHYSSCSPSKHVGIKT</sequence>
<gene>
    <name evidence="2" type="ordered locus">THI_2506</name>
    <name evidence="3" type="ORF">THICB1_80030</name>
</gene>
<dbReference type="EMBL" id="FP475956">
    <property type="protein sequence ID" value="CAZ89131.1"/>
    <property type="molecule type" value="Genomic_DNA"/>
</dbReference>
<proteinExistence type="predicted"/>
<name>D6CV12_THIA3</name>
<reference key="1">
    <citation type="submission" date="2009-07" db="EMBL/GenBank/DDBJ databases">
        <authorList>
            <person name="Genoscope - CEA"/>
        </authorList>
    </citation>
    <scope>NUCLEOTIDE SEQUENCE</scope>
    <source>
        <strain>3As</strain>
    </source>
</reference>
<protein>
    <submittedName>
        <fullName evidence="2">Uncharacterized protein</fullName>
    </submittedName>
</protein>
<evidence type="ECO:0000313" key="5">
    <source>
        <dbReference type="Proteomes" id="UP000078599"/>
    </source>
</evidence>
<reference evidence="4" key="2">
    <citation type="journal article" date="2010" name="PLoS Genet.">
        <title>Structure, function, and evolution of the Thiomonas spp. genome.</title>
        <authorList>
            <person name="Arsene-Ploetze F."/>
            <person name="Koechler S."/>
            <person name="Marchal M."/>
            <person name="Coppee J.Y."/>
            <person name="Chandler M."/>
            <person name="Bonnefoy V."/>
            <person name="Brochier-Armanet C."/>
            <person name="Barakat M."/>
            <person name="Barbe V."/>
            <person name="Battaglia-Brunet F."/>
            <person name="Bruneel O."/>
            <person name="Bryan C.G."/>
            <person name="Cleiss-Arnold J."/>
            <person name="Cruveiller S."/>
            <person name="Erhardt M."/>
            <person name="Heinrich-Salmeron A."/>
            <person name="Hommais F."/>
            <person name="Joulian C."/>
            <person name="Krin E."/>
            <person name="Lieutaud A."/>
            <person name="Lievremont D."/>
            <person name="Michel C."/>
            <person name="Muller D."/>
            <person name="Ortet P."/>
            <person name="Proux C."/>
            <person name="Siguier P."/>
            <person name="Roche D."/>
            <person name="Rouy Z."/>
            <person name="Salvignol G."/>
            <person name="Slyemi D."/>
            <person name="Talla E."/>
            <person name="Weiss S."/>
            <person name="Weissenbach J."/>
            <person name="Medigue C."/>
            <person name="Bertin P.N."/>
        </authorList>
    </citation>
    <scope>NUCLEOTIDE SEQUENCE [LARGE SCALE GENOMIC DNA]</scope>
    <source>
        <strain evidence="4">DSM 22701 / CIP 110005 / 3As</strain>
    </source>
</reference>
<evidence type="ECO:0000313" key="4">
    <source>
        <dbReference type="Proteomes" id="UP000002372"/>
    </source>
</evidence>
<evidence type="ECO:0000313" key="3">
    <source>
        <dbReference type="EMBL" id="CQR38693.1"/>
    </source>
</evidence>
<dbReference type="Proteomes" id="UP000002372">
    <property type="component" value="Chromosome"/>
</dbReference>
<keyword evidence="5" id="KW-1185">Reference proteome</keyword>
<dbReference type="KEGG" id="thi:THI_2506"/>
<reference evidence="3 5" key="4">
    <citation type="submission" date="2015-03" db="EMBL/GenBank/DDBJ databases">
        <authorList>
            <person name="Regsiter A."/>
            <person name="william w."/>
        </authorList>
    </citation>
    <scope>NUCLEOTIDE SEQUENCE [LARGE SCALE GENOMIC DNA]</scope>
    <source>
        <strain evidence="3 5">CB1</strain>
    </source>
</reference>
<dbReference type="AlphaFoldDB" id="D6CV12"/>
<organism evidence="2 4">
    <name type="scientific">Thiomonas arsenitoxydans (strain DSM 22701 / CIP 110005 / 3As)</name>
    <dbReference type="NCBI Taxonomy" id="426114"/>
    <lineage>
        <taxon>Bacteria</taxon>
        <taxon>Pseudomonadati</taxon>
        <taxon>Pseudomonadota</taxon>
        <taxon>Betaproteobacteria</taxon>
        <taxon>Burkholderiales</taxon>
        <taxon>Thiomonas</taxon>
    </lineage>
</organism>
<feature type="region of interest" description="Disordered" evidence="1">
    <location>
        <begin position="1"/>
        <end position="20"/>
    </location>
</feature>
<accession>D6CV12</accession>
<dbReference type="Proteomes" id="UP000078599">
    <property type="component" value="Unassembled WGS sequence"/>
</dbReference>